<evidence type="ECO:0000313" key="3">
    <source>
        <dbReference type="Proteomes" id="UP001629953"/>
    </source>
</evidence>
<accession>A0ABW9G820</accession>
<name>A0ABW9G820_9GAMM</name>
<comment type="caution">
    <text evidence="2">The sequence shown here is derived from an EMBL/GenBank/DDBJ whole genome shotgun (WGS) entry which is preliminary data.</text>
</comment>
<reference evidence="2 3" key="1">
    <citation type="journal article" date="2013" name="Int. J. Syst. Evol. Microbiol.">
        <title>Celerinatantimonas yamalensis sp. nov., a cold-adapted diazotrophic bacterium from a cold permafrost brine.</title>
        <authorList>
            <person name="Shcherbakova V."/>
            <person name="Chuvilskaya N."/>
            <person name="Rivkina E."/>
            <person name="Demidov N."/>
            <person name="Uchaeva V."/>
            <person name="Suetin S."/>
            <person name="Suzina N."/>
            <person name="Gilichinsky D."/>
        </authorList>
    </citation>
    <scope>NUCLEOTIDE SEQUENCE [LARGE SCALE GENOMIC DNA]</scope>
    <source>
        <strain evidence="2 3">C7</strain>
    </source>
</reference>
<feature type="transmembrane region" description="Helical" evidence="1">
    <location>
        <begin position="36"/>
        <end position="54"/>
    </location>
</feature>
<keyword evidence="3" id="KW-1185">Reference proteome</keyword>
<keyword evidence="1" id="KW-1133">Transmembrane helix</keyword>
<organism evidence="2 3">
    <name type="scientific">Celerinatantimonas yamalensis</name>
    <dbReference type="NCBI Taxonomy" id="559956"/>
    <lineage>
        <taxon>Bacteria</taxon>
        <taxon>Pseudomonadati</taxon>
        <taxon>Pseudomonadota</taxon>
        <taxon>Gammaproteobacteria</taxon>
        <taxon>Celerinatantimonadaceae</taxon>
        <taxon>Celerinatantimonas</taxon>
    </lineage>
</organism>
<sequence>MAKRSIMNHPWVRLILSLFFAGLSFAFPTDFATQIGLAGFFGACALLFIVQMFIQRRNCHISRLLAKSEKR</sequence>
<dbReference type="RefSeq" id="WP_408623771.1">
    <property type="nucleotide sequence ID" value="NZ_JBEQCT010000004.1"/>
</dbReference>
<evidence type="ECO:0000256" key="1">
    <source>
        <dbReference type="SAM" id="Phobius"/>
    </source>
</evidence>
<proteinExistence type="predicted"/>
<evidence type="ECO:0000313" key="2">
    <source>
        <dbReference type="EMBL" id="MFM2485534.1"/>
    </source>
</evidence>
<gene>
    <name evidence="2" type="ORF">ABUE30_10770</name>
</gene>
<protein>
    <submittedName>
        <fullName evidence="2">Uncharacterized protein</fullName>
    </submittedName>
</protein>
<keyword evidence="1" id="KW-0812">Transmembrane</keyword>
<dbReference type="EMBL" id="JBEQCT010000004">
    <property type="protein sequence ID" value="MFM2485534.1"/>
    <property type="molecule type" value="Genomic_DNA"/>
</dbReference>
<dbReference type="Proteomes" id="UP001629953">
    <property type="component" value="Unassembled WGS sequence"/>
</dbReference>
<keyword evidence="1" id="KW-0472">Membrane</keyword>